<dbReference type="InterPro" id="IPR018247">
    <property type="entry name" value="EF_Hand_1_Ca_BS"/>
</dbReference>
<dbReference type="GO" id="GO:0003779">
    <property type="term" value="F:actin binding"/>
    <property type="evidence" value="ECO:0007669"/>
    <property type="project" value="InterPro"/>
</dbReference>
<feature type="domain" description="DH" evidence="18">
    <location>
        <begin position="1560"/>
        <end position="1742"/>
    </location>
</feature>
<dbReference type="SUPFAM" id="SSF50044">
    <property type="entry name" value="SH3-domain"/>
    <property type="match status" value="2"/>
</dbReference>
<dbReference type="InterPro" id="IPR011992">
    <property type="entry name" value="EF-hand-dom_pair"/>
</dbReference>
<dbReference type="OrthoDB" id="1716625at2759"/>
<dbReference type="SUPFAM" id="SSF49562">
    <property type="entry name" value="C2 domain (Calcium/lipid-binding domain, CaLB)"/>
    <property type="match status" value="1"/>
</dbReference>
<keyword evidence="9" id="KW-0770">Synapse</keyword>
<feature type="domain" description="PH" evidence="16">
    <location>
        <begin position="1781"/>
        <end position="1877"/>
    </location>
</feature>
<dbReference type="SMART" id="SM00325">
    <property type="entry name" value="RhoGEF"/>
    <property type="match status" value="1"/>
</dbReference>
<dbReference type="SUPFAM" id="SSF50729">
    <property type="entry name" value="PH domain-like"/>
    <property type="match status" value="1"/>
</dbReference>
<dbReference type="PROSITE" id="PS51082">
    <property type="entry name" value="WH2"/>
    <property type="match status" value="1"/>
</dbReference>
<evidence type="ECO:0000259" key="16">
    <source>
        <dbReference type="PROSITE" id="PS50003"/>
    </source>
</evidence>
<keyword evidence="10" id="KW-0966">Cell projection</keyword>
<dbReference type="PROSITE" id="PS00741">
    <property type="entry name" value="DH_1"/>
    <property type="match status" value="1"/>
</dbReference>
<feature type="compositionally biased region" description="Low complexity" evidence="14">
    <location>
        <begin position="959"/>
        <end position="970"/>
    </location>
</feature>
<feature type="coiled-coil region" evidence="13">
    <location>
        <begin position="1722"/>
        <end position="1756"/>
    </location>
</feature>
<feature type="compositionally biased region" description="Acidic residues" evidence="14">
    <location>
        <begin position="1016"/>
        <end position="1032"/>
    </location>
</feature>
<organism evidence="22 23">
    <name type="scientific">Acaulospora morrowiae</name>
    <dbReference type="NCBI Taxonomy" id="94023"/>
    <lineage>
        <taxon>Eukaryota</taxon>
        <taxon>Fungi</taxon>
        <taxon>Fungi incertae sedis</taxon>
        <taxon>Mucoromycota</taxon>
        <taxon>Glomeromycotina</taxon>
        <taxon>Glomeromycetes</taxon>
        <taxon>Diversisporales</taxon>
        <taxon>Acaulosporaceae</taxon>
        <taxon>Acaulospora</taxon>
    </lineage>
</organism>
<evidence type="ECO:0000256" key="14">
    <source>
        <dbReference type="SAM" id="MobiDB-lite"/>
    </source>
</evidence>
<feature type="region of interest" description="Disordered" evidence="14">
    <location>
        <begin position="1054"/>
        <end position="1145"/>
    </location>
</feature>
<feature type="coiled-coil region" evidence="13">
    <location>
        <begin position="484"/>
        <end position="530"/>
    </location>
</feature>
<dbReference type="SMART" id="SM00326">
    <property type="entry name" value="SH3"/>
    <property type="match status" value="2"/>
</dbReference>
<keyword evidence="7" id="KW-0254">Endocytosis</keyword>
<dbReference type="InterPro" id="IPR051480">
    <property type="entry name" value="Endocytic_GEF_Adapter"/>
</dbReference>
<feature type="domain" description="C2" evidence="17">
    <location>
        <begin position="1882"/>
        <end position="2004"/>
    </location>
</feature>
<dbReference type="Pfam" id="PF00018">
    <property type="entry name" value="SH3_1"/>
    <property type="match status" value="1"/>
</dbReference>
<evidence type="ECO:0000313" key="23">
    <source>
        <dbReference type="Proteomes" id="UP000789342"/>
    </source>
</evidence>
<dbReference type="InterPro" id="IPR003124">
    <property type="entry name" value="WH2_dom"/>
</dbReference>
<dbReference type="GO" id="GO:0005737">
    <property type="term" value="C:cytoplasm"/>
    <property type="evidence" value="ECO:0007669"/>
    <property type="project" value="UniProtKB-SubCell"/>
</dbReference>
<feature type="domain" description="WH2" evidence="21">
    <location>
        <begin position="1099"/>
        <end position="1116"/>
    </location>
</feature>
<comment type="subcellular location">
    <subcellularLocation>
        <location evidence="1">Cell projection</location>
    </subcellularLocation>
    <subcellularLocation>
        <location evidence="2">Cytoplasm</location>
    </subcellularLocation>
    <subcellularLocation>
        <location evidence="11">Synapse</location>
    </subcellularLocation>
</comment>
<dbReference type="Gene3D" id="1.10.238.10">
    <property type="entry name" value="EF-hand"/>
    <property type="match status" value="2"/>
</dbReference>
<dbReference type="Gene3D" id="1.20.900.10">
    <property type="entry name" value="Dbl homology (DH) domain"/>
    <property type="match status" value="1"/>
</dbReference>
<feature type="region of interest" description="Disordered" evidence="14">
    <location>
        <begin position="1476"/>
        <end position="1500"/>
    </location>
</feature>
<feature type="compositionally biased region" description="Basic and acidic residues" evidence="14">
    <location>
        <begin position="863"/>
        <end position="903"/>
    </location>
</feature>
<dbReference type="Pfam" id="PF12763">
    <property type="entry name" value="EH"/>
    <property type="match status" value="1"/>
</dbReference>
<feature type="compositionally biased region" description="Basic and acidic residues" evidence="14">
    <location>
        <begin position="772"/>
        <end position="815"/>
    </location>
</feature>
<feature type="compositionally biased region" description="Polar residues" evidence="14">
    <location>
        <begin position="1105"/>
        <end position="1126"/>
    </location>
</feature>
<evidence type="ECO:0000256" key="3">
    <source>
        <dbReference type="ARBA" id="ARBA00015110"/>
    </source>
</evidence>
<keyword evidence="23" id="KW-1185">Reference proteome</keyword>
<dbReference type="InterPro" id="IPR001452">
    <property type="entry name" value="SH3_domain"/>
</dbReference>
<keyword evidence="6" id="KW-0963">Cytoplasm</keyword>
<feature type="domain" description="SH3" evidence="15">
    <location>
        <begin position="1332"/>
        <end position="1391"/>
    </location>
</feature>
<feature type="domain" description="EH" evidence="19">
    <location>
        <begin position="45"/>
        <end position="147"/>
    </location>
</feature>
<dbReference type="Pfam" id="PF00168">
    <property type="entry name" value="C2"/>
    <property type="match status" value="1"/>
</dbReference>
<dbReference type="SUPFAM" id="SSF48065">
    <property type="entry name" value="DBL homology domain (DH-domain)"/>
    <property type="match status" value="1"/>
</dbReference>
<dbReference type="SMART" id="SM00233">
    <property type="entry name" value="PH"/>
    <property type="match status" value="1"/>
</dbReference>
<evidence type="ECO:0000256" key="5">
    <source>
        <dbReference type="ARBA" id="ARBA00022443"/>
    </source>
</evidence>
<dbReference type="CDD" id="cd00052">
    <property type="entry name" value="EH"/>
    <property type="match status" value="1"/>
</dbReference>
<feature type="compositionally biased region" description="Polar residues" evidence="14">
    <location>
        <begin position="991"/>
        <end position="1011"/>
    </location>
</feature>
<evidence type="ECO:0000256" key="1">
    <source>
        <dbReference type="ARBA" id="ARBA00004316"/>
    </source>
</evidence>
<dbReference type="PROSITE" id="PS50004">
    <property type="entry name" value="C2"/>
    <property type="match status" value="1"/>
</dbReference>
<dbReference type="CDD" id="cd00030">
    <property type="entry name" value="C2"/>
    <property type="match status" value="1"/>
</dbReference>
<dbReference type="PROSITE" id="PS50010">
    <property type="entry name" value="DH_2"/>
    <property type="match status" value="1"/>
</dbReference>
<feature type="region of interest" description="Disordered" evidence="14">
    <location>
        <begin position="417"/>
        <end position="446"/>
    </location>
</feature>
<evidence type="ECO:0000256" key="10">
    <source>
        <dbReference type="ARBA" id="ARBA00023273"/>
    </source>
</evidence>
<sequence length="2023" mass="228766">MYNIPQIAYGQSPLQPQVIASNTTSGGEGGGPIIPNGKDKLQTVDQTKFEQLYIQGVGGGKYLTGEGAREILKHSPLAGDILAKIWFAKVICVFSNVCLDLIPFARRTLSNLTSSGHLTFPEFALSMYLTNMKIKGQELPTTLPENIRNEVLGIIDQIKAIEQKQQEQQLQSQMQRSNSLSQPQMMQQQYTGMPVALNVGQYSVTPSVVAPVGTPIIQNIMPFTQRMMPQQNPPQQYSTVGLQGNAKIPWAVTPEEKIQYRTIFKQWDSTGLGYLTGEKAREILSQSGLPQNDLMQIWNLSDPNNNGKLNQDEFAVAMHLIYRKLNGYDIPVKLPPELIPPSSRDLAESVNQLKNLLTSEVHASQTGLSSISGSQYVKSRSFTGSPMVNKNDAVVYKHKDDEVGYVSAARRRVPPVSRNASSSFSSLSRSTLSESAGEEPSSKLSDLRKQIHEKQILLDALSYSSESAPRSYGYSSYSNEKIDVDDLKYKIKDIQRKVDSVRDSHPEWLSREYTRNLDDLSSLLEQHKNLDYDLNKMLSNTVPDLIFRARKISNKVADSKLELFKIRDSVQQERTWMNNRSFGFGGGGYDSFTSGRLEEETARINAEKSAHERQIEDVEKTMSKLQDYMTRVSRDREEIEEKMYQLNRNKDGRNNDKEKWEDGIGVSEEVRRFIEELKREERRSASRSEYNDTRYSSASSDTYKRSTSTNSVYITSSVPSSLSKAKTPEERAAFIKAEADRMLQERLEALGVKPTSGSEKSSPPTSPSLSDRLAREKAEAAERLARAEREVEERERARTQKLLAEKQEKAEKEAERLRKMEELERREEERRNQWLAEAKEVERAKDKKARDKEDAARAMELELEKRRLAEVEREKRQQEERLARIKREAEEREAEEERRRLEQEALVENSRAARERAKKREEEAKQREEAVRRDTEILAKSKKDEFNLNSKVSDNPAISSSPVENVSNNPFLKFSATSQSQPDENEVNKPLENTNPFFKFTTGTSTSQTIVSREVQDDDDWNVIDQNEDSSDDGFNVPVGNSKSLAAKLFGSVGVDKSPQKNQSIEVPNSEPKEKLPSPPEVSFNTTGTPSSNPPPSSSRGALLSQIQQGRKLRPTQTNDRSSPSVSGKIVGTTGSSDVPNVVNSTVSPDVPKVGLPGMAGLLAGAITNLKKNDGAETSRSVEGDQSVAVVSRQRSVAKPDRRTSADWFGSLASDQLAGEIKDSTQSQALNIQTTIEDENEKQIFGSPIEKSTIAASAEDDINYSQEFRVKSMFPYYGNGEPDSLQFESGVIFLAHPSKNESNAAWWYGVIEESGTKGWFPKTYVEIYSEEKEICKARVLYEWKAQTPEELDIKPGVIVSIIDKSLGDWWKAEYEGTKGIIPSNYVEEISSSSVHNKSDEAMTSEVEKTDDDTTEDDTSEDDEISEDDTSEDESNEIDQMSDTSSQKENETPFNATPIEIPKLNILPEQTPINKNSSLTFNVSSSSQTSSEFARSPSPTRMFGSSPITPVFWMQDGKDSNLGPNILTVAKFDGSNLGHLPSVSTWADLRIGEDLSKEERKRQEAIYELIFTEQTYLRDLQIIIEVFYDPLQDLLPKVELSMIFSNIEDILLHNTAILSDLEQRQKEDKYVVKNIGDILVKHSEGLRLYIVYCGNQLNASKFIQKKRTESKKFDDFLKMCQQNPKCGSLDLSSFLLKPLQRITRYPLLIRQILHYTRKDHEDHKMMMEALHKAEEILEETNEAAREQENKIKLSEIAKLIDLERLDEKLDLTSMTRLVGKRQYIFEGPLKKTKSGRNLYGYIFNDMLILCQQNKKAAARGYRYSLYKPPIPLNEIFVKDNGPDETCFQVIHIEDAINLRATSISVKRQWVNQLATASGYCLTVERQTQTGNMPTPADHISGTLRVLIYEGILPIELHELDNPNSIQVYCQVQLNRQIFKTKLVKDTTSPHWNQYLMFSVTALEEDVLKVSVFNYDKYSQDEYLGQAEIKLRFLTHYGDNETEKITLPLKPSGSISIYLSYKATY</sequence>
<dbReference type="Gene3D" id="2.30.30.40">
    <property type="entry name" value="SH3 Domains"/>
    <property type="match status" value="2"/>
</dbReference>
<dbReference type="SMART" id="SM00027">
    <property type="entry name" value="EH"/>
    <property type="match status" value="2"/>
</dbReference>
<reference evidence="22" key="1">
    <citation type="submission" date="2021-06" db="EMBL/GenBank/DDBJ databases">
        <authorList>
            <person name="Kallberg Y."/>
            <person name="Tangrot J."/>
            <person name="Rosling A."/>
        </authorList>
    </citation>
    <scope>NUCLEOTIDE SEQUENCE</scope>
    <source>
        <strain evidence="22">CL551</strain>
    </source>
</reference>
<dbReference type="InterPro" id="IPR001849">
    <property type="entry name" value="PH_domain"/>
</dbReference>
<dbReference type="PROSITE" id="PS50222">
    <property type="entry name" value="EF_HAND_2"/>
    <property type="match status" value="1"/>
</dbReference>
<evidence type="ECO:0000259" key="20">
    <source>
        <dbReference type="PROSITE" id="PS50222"/>
    </source>
</evidence>
<feature type="compositionally biased region" description="Basic and acidic residues" evidence="14">
    <location>
        <begin position="911"/>
        <end position="946"/>
    </location>
</feature>
<evidence type="ECO:0000259" key="19">
    <source>
        <dbReference type="PROSITE" id="PS50031"/>
    </source>
</evidence>
<evidence type="ECO:0000256" key="7">
    <source>
        <dbReference type="ARBA" id="ARBA00022583"/>
    </source>
</evidence>
<dbReference type="EMBL" id="CAJVPV010000007">
    <property type="protein sequence ID" value="CAG8437670.1"/>
    <property type="molecule type" value="Genomic_DNA"/>
</dbReference>
<evidence type="ECO:0000256" key="11">
    <source>
        <dbReference type="ARBA" id="ARBA00034103"/>
    </source>
</evidence>
<feature type="region of interest" description="Disordered" evidence="14">
    <location>
        <begin position="679"/>
        <end position="708"/>
    </location>
</feature>
<dbReference type="GO" id="GO:0042995">
    <property type="term" value="C:cell projection"/>
    <property type="evidence" value="ECO:0007669"/>
    <property type="project" value="UniProtKB-SubCell"/>
</dbReference>
<feature type="coiled-coil region" evidence="13">
    <location>
        <begin position="601"/>
        <end position="649"/>
    </location>
</feature>
<evidence type="ECO:0000256" key="6">
    <source>
        <dbReference type="ARBA" id="ARBA00022490"/>
    </source>
</evidence>
<feature type="compositionally biased region" description="Polar residues" evidence="14">
    <location>
        <begin position="1133"/>
        <end position="1145"/>
    </location>
</feature>
<evidence type="ECO:0000256" key="12">
    <source>
        <dbReference type="PROSITE-ProRule" id="PRU00192"/>
    </source>
</evidence>
<evidence type="ECO:0000256" key="4">
    <source>
        <dbReference type="ARBA" id="ARBA00020728"/>
    </source>
</evidence>
<dbReference type="GO" id="GO:0005509">
    <property type="term" value="F:calcium ion binding"/>
    <property type="evidence" value="ECO:0007669"/>
    <property type="project" value="InterPro"/>
</dbReference>
<keyword evidence="8" id="KW-0106">Calcium</keyword>
<dbReference type="InterPro" id="IPR000219">
    <property type="entry name" value="DH_dom"/>
</dbReference>
<feature type="region of interest" description="Disordered" evidence="14">
    <location>
        <begin position="863"/>
        <end position="1041"/>
    </location>
</feature>
<feature type="region of interest" description="Disordered" evidence="14">
    <location>
        <begin position="1392"/>
        <end position="1462"/>
    </location>
</feature>
<evidence type="ECO:0000259" key="21">
    <source>
        <dbReference type="PROSITE" id="PS51082"/>
    </source>
</evidence>
<dbReference type="InterPro" id="IPR036028">
    <property type="entry name" value="SH3-like_dom_sf"/>
</dbReference>
<dbReference type="GO" id="GO:0035025">
    <property type="term" value="P:positive regulation of Rho protein signal transduction"/>
    <property type="evidence" value="ECO:0007669"/>
    <property type="project" value="TreeGrafter"/>
</dbReference>
<feature type="compositionally biased region" description="Polar residues" evidence="14">
    <location>
        <begin position="947"/>
        <end position="958"/>
    </location>
</feature>
<dbReference type="InterPro" id="IPR011993">
    <property type="entry name" value="PH-like_dom_sf"/>
</dbReference>
<evidence type="ECO:0000259" key="18">
    <source>
        <dbReference type="PROSITE" id="PS50010"/>
    </source>
</evidence>
<evidence type="ECO:0000256" key="2">
    <source>
        <dbReference type="ARBA" id="ARBA00004496"/>
    </source>
</evidence>
<evidence type="ECO:0000256" key="8">
    <source>
        <dbReference type="ARBA" id="ARBA00022837"/>
    </source>
</evidence>
<dbReference type="InterPro" id="IPR002048">
    <property type="entry name" value="EF_hand_dom"/>
</dbReference>
<feature type="compositionally biased region" description="Basic and acidic residues" evidence="14">
    <location>
        <begin position="679"/>
        <end position="692"/>
    </location>
</feature>
<dbReference type="SMART" id="SM00054">
    <property type="entry name" value="EFh"/>
    <property type="match status" value="1"/>
</dbReference>
<proteinExistence type="predicted"/>
<accession>A0A9N8V597</accession>
<keyword evidence="5 12" id="KW-0728">SH3 domain</keyword>
<evidence type="ECO:0000256" key="13">
    <source>
        <dbReference type="SAM" id="Coils"/>
    </source>
</evidence>
<evidence type="ECO:0000259" key="17">
    <source>
        <dbReference type="PROSITE" id="PS50004"/>
    </source>
</evidence>
<feature type="domain" description="EF-hand" evidence="20">
    <location>
        <begin position="289"/>
        <end position="324"/>
    </location>
</feature>
<dbReference type="SMART" id="SM00246">
    <property type="entry name" value="WH2"/>
    <property type="match status" value="1"/>
</dbReference>
<dbReference type="Pfam" id="PF16652">
    <property type="entry name" value="PH_13"/>
    <property type="match status" value="1"/>
</dbReference>
<feature type="domain" description="EH" evidence="19">
    <location>
        <begin position="256"/>
        <end position="345"/>
    </location>
</feature>
<feature type="compositionally biased region" description="Acidic residues" evidence="14">
    <location>
        <begin position="1408"/>
        <end position="1436"/>
    </location>
</feature>
<dbReference type="Pfam" id="PF02205">
    <property type="entry name" value="WH2"/>
    <property type="match status" value="1"/>
</dbReference>
<dbReference type="Gene3D" id="2.60.40.150">
    <property type="entry name" value="C2 domain"/>
    <property type="match status" value="1"/>
</dbReference>
<gene>
    <name evidence="22" type="ORF">AMORRO_LOCUS29</name>
</gene>
<evidence type="ECO:0000256" key="9">
    <source>
        <dbReference type="ARBA" id="ARBA00023018"/>
    </source>
</evidence>
<dbReference type="Gene3D" id="2.30.29.30">
    <property type="entry name" value="Pleckstrin-homology domain (PH domain)/Phosphotyrosine-binding domain (PTB)"/>
    <property type="match status" value="1"/>
</dbReference>
<dbReference type="Proteomes" id="UP000789342">
    <property type="component" value="Unassembled WGS sequence"/>
</dbReference>
<dbReference type="GO" id="GO:0006897">
    <property type="term" value="P:endocytosis"/>
    <property type="evidence" value="ECO:0007669"/>
    <property type="project" value="UniProtKB-KW"/>
</dbReference>
<feature type="region of interest" description="Disordered" evidence="14">
    <location>
        <begin position="751"/>
        <end position="815"/>
    </location>
</feature>
<keyword evidence="13" id="KW-0175">Coiled coil</keyword>
<feature type="compositionally biased region" description="Low complexity" evidence="14">
    <location>
        <begin position="1476"/>
        <end position="1495"/>
    </location>
</feature>
<dbReference type="InterPro" id="IPR000008">
    <property type="entry name" value="C2_dom"/>
</dbReference>
<dbReference type="InterPro" id="IPR035892">
    <property type="entry name" value="C2_domain_sf"/>
</dbReference>
<comment type="caution">
    <text evidence="22">The sequence shown here is derived from an EMBL/GenBank/DDBJ whole genome shotgun (WGS) entry which is preliminary data.</text>
</comment>
<feature type="compositionally biased region" description="Polar residues" evidence="14">
    <location>
        <begin position="693"/>
        <end position="708"/>
    </location>
</feature>
<evidence type="ECO:0000259" key="15">
    <source>
        <dbReference type="PROSITE" id="PS50002"/>
    </source>
</evidence>
<dbReference type="SUPFAM" id="SSF47473">
    <property type="entry name" value="EF-hand"/>
    <property type="match status" value="2"/>
</dbReference>
<dbReference type="PANTHER" id="PTHR46006">
    <property type="entry name" value="RHO GUANINE NUCLEOTIDE EXCHANGE FACTOR AT 64C, ISOFORM A"/>
    <property type="match status" value="1"/>
</dbReference>
<dbReference type="SMART" id="SM00239">
    <property type="entry name" value="C2"/>
    <property type="match status" value="1"/>
</dbReference>
<dbReference type="InterPro" id="IPR000261">
    <property type="entry name" value="EH_dom"/>
</dbReference>
<dbReference type="GO" id="GO:0005085">
    <property type="term" value="F:guanyl-nucleotide exchange factor activity"/>
    <property type="evidence" value="ECO:0007669"/>
    <property type="project" value="InterPro"/>
</dbReference>
<dbReference type="PROSITE" id="PS00018">
    <property type="entry name" value="EF_HAND_1"/>
    <property type="match status" value="1"/>
</dbReference>
<dbReference type="PROSITE" id="PS50003">
    <property type="entry name" value="PH_DOMAIN"/>
    <property type="match status" value="1"/>
</dbReference>
<feature type="domain" description="SH3" evidence="15">
    <location>
        <begin position="1265"/>
        <end position="1330"/>
    </location>
</feature>
<dbReference type="Pfam" id="PF00621">
    <property type="entry name" value="RhoGEF"/>
    <property type="match status" value="1"/>
</dbReference>
<name>A0A9N8V597_9GLOM</name>
<dbReference type="PROSITE" id="PS50031">
    <property type="entry name" value="EH"/>
    <property type="match status" value="2"/>
</dbReference>
<dbReference type="GO" id="GO:0035556">
    <property type="term" value="P:intracellular signal transduction"/>
    <property type="evidence" value="ECO:0007669"/>
    <property type="project" value="InterPro"/>
</dbReference>
<feature type="compositionally biased region" description="Low complexity" evidence="14">
    <location>
        <begin position="417"/>
        <end position="435"/>
    </location>
</feature>
<dbReference type="PANTHER" id="PTHR46006:SF6">
    <property type="entry name" value="INTERSECTIN-2 ISOFORM X1"/>
    <property type="match status" value="1"/>
</dbReference>
<feature type="compositionally biased region" description="Polar residues" evidence="14">
    <location>
        <begin position="755"/>
        <end position="769"/>
    </location>
</feature>
<dbReference type="PROSITE" id="PS50002">
    <property type="entry name" value="SH3"/>
    <property type="match status" value="2"/>
</dbReference>
<dbReference type="CDD" id="cd00160">
    <property type="entry name" value="RhoGEF"/>
    <property type="match status" value="1"/>
</dbReference>
<protein>
    <recommendedName>
        <fullName evidence="3">Actin cytoskeleton-regulatory complex protein PAN1</fullName>
    </recommendedName>
    <alternativeName>
        <fullName evidence="4">Actin cytoskeleton-regulatory complex protein pan1</fullName>
    </alternativeName>
</protein>
<dbReference type="InterPro" id="IPR035899">
    <property type="entry name" value="DBL_dom_sf"/>
</dbReference>
<dbReference type="InterPro" id="IPR001331">
    <property type="entry name" value="GDS_CDC24_CS"/>
</dbReference>
<evidence type="ECO:0000313" key="22">
    <source>
        <dbReference type="EMBL" id="CAG8437670.1"/>
    </source>
</evidence>